<sequence>MATILAPRLDRRFLLPANDAESGTPLLGLFSRLYMVPEMLEERTTFRAAALNPLRPLIPPGLGTSTELLSIMVPLNRELVRRRVGGRGCQRVGTGLRTEGEDKY</sequence>
<proteinExistence type="predicted"/>
<feature type="non-terminal residue" evidence="1">
    <location>
        <position position="104"/>
    </location>
</feature>
<evidence type="ECO:0000313" key="2">
    <source>
        <dbReference type="Proteomes" id="UP001476798"/>
    </source>
</evidence>
<evidence type="ECO:0000313" key="1">
    <source>
        <dbReference type="EMBL" id="MEQ2166040.1"/>
    </source>
</evidence>
<comment type="caution">
    <text evidence="1">The sequence shown here is derived from an EMBL/GenBank/DDBJ whole genome shotgun (WGS) entry which is preliminary data.</text>
</comment>
<protein>
    <submittedName>
        <fullName evidence="1">Uncharacterized protein</fullName>
    </submittedName>
</protein>
<reference evidence="1 2" key="1">
    <citation type="submission" date="2021-06" db="EMBL/GenBank/DDBJ databases">
        <authorList>
            <person name="Palmer J.M."/>
        </authorList>
    </citation>
    <scope>NUCLEOTIDE SEQUENCE [LARGE SCALE GENOMIC DNA]</scope>
    <source>
        <strain evidence="1 2">GA_2019</strain>
        <tissue evidence="1">Muscle</tissue>
    </source>
</reference>
<accession>A0ABV0N3T9</accession>
<dbReference type="EMBL" id="JAHRIO010022510">
    <property type="protein sequence ID" value="MEQ2166040.1"/>
    <property type="molecule type" value="Genomic_DNA"/>
</dbReference>
<name>A0ABV0N3T9_9TELE</name>
<gene>
    <name evidence="1" type="ORF">GOODEAATRI_023449</name>
</gene>
<dbReference type="Proteomes" id="UP001476798">
    <property type="component" value="Unassembled WGS sequence"/>
</dbReference>
<organism evidence="1 2">
    <name type="scientific">Goodea atripinnis</name>
    <dbReference type="NCBI Taxonomy" id="208336"/>
    <lineage>
        <taxon>Eukaryota</taxon>
        <taxon>Metazoa</taxon>
        <taxon>Chordata</taxon>
        <taxon>Craniata</taxon>
        <taxon>Vertebrata</taxon>
        <taxon>Euteleostomi</taxon>
        <taxon>Actinopterygii</taxon>
        <taxon>Neopterygii</taxon>
        <taxon>Teleostei</taxon>
        <taxon>Neoteleostei</taxon>
        <taxon>Acanthomorphata</taxon>
        <taxon>Ovalentaria</taxon>
        <taxon>Atherinomorphae</taxon>
        <taxon>Cyprinodontiformes</taxon>
        <taxon>Goodeidae</taxon>
        <taxon>Goodea</taxon>
    </lineage>
</organism>
<keyword evidence="2" id="KW-1185">Reference proteome</keyword>